<dbReference type="InterPro" id="IPR036929">
    <property type="entry name" value="DsbDN_sf"/>
</dbReference>
<accession>A0AAU7DGY6</accession>
<dbReference type="Pfam" id="PF11412">
    <property type="entry name" value="DsbD_N"/>
    <property type="match status" value="1"/>
</dbReference>
<evidence type="ECO:0000313" key="2">
    <source>
        <dbReference type="EMBL" id="XBH16900.1"/>
    </source>
</evidence>
<dbReference type="AlphaFoldDB" id="A0AAU7DGY6"/>
<dbReference type="Gene3D" id="2.60.40.1250">
    <property type="entry name" value="Thiol:disulfide interchange protein DsbD, N-terminal domain"/>
    <property type="match status" value="1"/>
</dbReference>
<reference evidence="2" key="1">
    <citation type="submission" date="2023-03" db="EMBL/GenBank/DDBJ databases">
        <title>Edaphobacter sp.</title>
        <authorList>
            <person name="Huber K.J."/>
            <person name="Papendorf J."/>
            <person name="Pilke C."/>
            <person name="Bunk B."/>
            <person name="Sproeer C."/>
            <person name="Pester M."/>
        </authorList>
    </citation>
    <scope>NUCLEOTIDE SEQUENCE</scope>
    <source>
        <strain evidence="2">DSM 110680</strain>
    </source>
</reference>
<feature type="domain" description="Thiol:disulfide interchange protein DsbD N-terminal" evidence="1">
    <location>
        <begin position="17"/>
        <end position="135"/>
    </location>
</feature>
<organism evidence="2">
    <name type="scientific">Telmatobacter sp. DSM 110680</name>
    <dbReference type="NCBI Taxonomy" id="3036704"/>
    <lineage>
        <taxon>Bacteria</taxon>
        <taxon>Pseudomonadati</taxon>
        <taxon>Acidobacteriota</taxon>
        <taxon>Terriglobia</taxon>
        <taxon>Terriglobales</taxon>
        <taxon>Acidobacteriaceae</taxon>
        <taxon>Telmatobacter</taxon>
    </lineage>
</organism>
<dbReference type="EMBL" id="CP121196">
    <property type="protein sequence ID" value="XBH16900.1"/>
    <property type="molecule type" value="Genomic_DNA"/>
</dbReference>
<protein>
    <submittedName>
        <fullName evidence="2">Protein-disulfide reductase DsbD family protein</fullName>
    </submittedName>
</protein>
<dbReference type="RefSeq" id="WP_348262130.1">
    <property type="nucleotide sequence ID" value="NZ_CP121196.1"/>
</dbReference>
<evidence type="ECO:0000259" key="1">
    <source>
        <dbReference type="Pfam" id="PF11412"/>
    </source>
</evidence>
<proteinExistence type="predicted"/>
<gene>
    <name evidence="2" type="ORF">P8935_20285</name>
</gene>
<sequence>MSESPHKSSHKTEAVEYLYPEQVTVPAGKPSSVALHFRIQQNLHINAHKPRADYLIPTVFSIPESSGVHLASASYPAGVDFTLPVDPNERLLVYSGEFTIDSKIVAAPGDHLVEAKLRYQACDQNACMPPKTITVPIDVVGK</sequence>
<dbReference type="InterPro" id="IPR028250">
    <property type="entry name" value="DsbDN"/>
</dbReference>
<name>A0AAU7DGY6_9BACT</name>